<dbReference type="EMBL" id="SJPX01000003">
    <property type="protein sequence ID" value="TWU51671.1"/>
    <property type="molecule type" value="Genomic_DNA"/>
</dbReference>
<dbReference type="Proteomes" id="UP000317977">
    <property type="component" value="Unassembled WGS sequence"/>
</dbReference>
<accession>A0A5C6EWQ5</accession>
<sequence>MGLGIALKAFSAALFDAQKSDQIAKLLAGEPIAASKPAALESPKQAEPTKPILPAKPARDSAVTLLATLQREARLIDLLQEDLGKYSDAQVGAAARPCLQQCGGTLRRLFEIKPLVDDAEGSTVVVGDSPSPMRYQWVGEGTAASGKLIHPGWQAAKVELPEWSGQAADANVIAPAQVKAN</sequence>
<comment type="caution">
    <text evidence="2">The sequence shown here is derived from an EMBL/GenBank/DDBJ whole genome shotgun (WGS) entry which is preliminary data.</text>
</comment>
<dbReference type="RefSeq" id="WP_146534976.1">
    <property type="nucleotide sequence ID" value="NZ_SJPX01000003.1"/>
</dbReference>
<name>A0A5C6EWQ5_9BACT</name>
<gene>
    <name evidence="2" type="ORF">Poly59_32650</name>
</gene>
<dbReference type="InterPro" id="IPR021212">
    <property type="entry name" value="DUF2760"/>
</dbReference>
<feature type="domain" description="DUF2760" evidence="1">
    <location>
        <begin position="60"/>
        <end position="178"/>
    </location>
</feature>
<dbReference type="AlphaFoldDB" id="A0A5C6EWQ5"/>
<evidence type="ECO:0000259" key="1">
    <source>
        <dbReference type="Pfam" id="PF10816"/>
    </source>
</evidence>
<evidence type="ECO:0000313" key="3">
    <source>
        <dbReference type="Proteomes" id="UP000317977"/>
    </source>
</evidence>
<evidence type="ECO:0000313" key="2">
    <source>
        <dbReference type="EMBL" id="TWU51671.1"/>
    </source>
</evidence>
<proteinExistence type="predicted"/>
<keyword evidence="3" id="KW-1185">Reference proteome</keyword>
<protein>
    <recommendedName>
        <fullName evidence="1">DUF2760 domain-containing protein</fullName>
    </recommendedName>
</protein>
<reference evidence="2 3" key="1">
    <citation type="submission" date="2019-02" db="EMBL/GenBank/DDBJ databases">
        <title>Deep-cultivation of Planctomycetes and their phenomic and genomic characterization uncovers novel biology.</title>
        <authorList>
            <person name="Wiegand S."/>
            <person name="Jogler M."/>
            <person name="Boedeker C."/>
            <person name="Pinto D."/>
            <person name="Vollmers J."/>
            <person name="Rivas-Marin E."/>
            <person name="Kohn T."/>
            <person name="Peeters S.H."/>
            <person name="Heuer A."/>
            <person name="Rast P."/>
            <person name="Oberbeckmann S."/>
            <person name="Bunk B."/>
            <person name="Jeske O."/>
            <person name="Meyerdierks A."/>
            <person name="Storesund J.E."/>
            <person name="Kallscheuer N."/>
            <person name="Luecker S."/>
            <person name="Lage O.M."/>
            <person name="Pohl T."/>
            <person name="Merkel B.J."/>
            <person name="Hornburger P."/>
            <person name="Mueller R.-W."/>
            <person name="Bruemmer F."/>
            <person name="Labrenz M."/>
            <person name="Spormann A.M."/>
            <person name="Op Den Camp H."/>
            <person name="Overmann J."/>
            <person name="Amann R."/>
            <person name="Jetten M.S.M."/>
            <person name="Mascher T."/>
            <person name="Medema M.H."/>
            <person name="Devos D.P."/>
            <person name="Kaster A.-K."/>
            <person name="Ovreas L."/>
            <person name="Rohde M."/>
            <person name="Galperin M.Y."/>
            <person name="Jogler C."/>
        </authorList>
    </citation>
    <scope>NUCLEOTIDE SEQUENCE [LARGE SCALE GENOMIC DNA]</scope>
    <source>
        <strain evidence="2 3">Poly59</strain>
    </source>
</reference>
<organism evidence="2 3">
    <name type="scientific">Rubripirellula reticaptiva</name>
    <dbReference type="NCBI Taxonomy" id="2528013"/>
    <lineage>
        <taxon>Bacteria</taxon>
        <taxon>Pseudomonadati</taxon>
        <taxon>Planctomycetota</taxon>
        <taxon>Planctomycetia</taxon>
        <taxon>Pirellulales</taxon>
        <taxon>Pirellulaceae</taxon>
        <taxon>Rubripirellula</taxon>
    </lineage>
</organism>
<dbReference type="Pfam" id="PF10816">
    <property type="entry name" value="DUF2760"/>
    <property type="match status" value="1"/>
</dbReference>
<dbReference type="OrthoDB" id="21395at2"/>